<gene>
    <name evidence="1" type="ORF">Sv326_0289</name>
</gene>
<dbReference type="EMBL" id="CP058998">
    <property type="protein sequence ID" value="QLJ52464.1"/>
    <property type="molecule type" value="Genomic_DNA"/>
</dbReference>
<proteinExistence type="predicted"/>
<evidence type="ECO:0000313" key="2">
    <source>
        <dbReference type="Proteomes" id="UP000510821"/>
    </source>
</evidence>
<protein>
    <submittedName>
        <fullName evidence="1">Uncharacterized protein</fullName>
    </submittedName>
</protein>
<evidence type="ECO:0000313" key="1">
    <source>
        <dbReference type="EMBL" id="QLJ52464.1"/>
    </source>
</evidence>
<dbReference type="Gene3D" id="3.40.1000.10">
    <property type="entry name" value="Mog1/PsbP, alpha/beta/alpha sandwich"/>
    <property type="match status" value="1"/>
</dbReference>
<dbReference type="AlphaFoldDB" id="A0A7D6BUM3"/>
<sequence length="442" mass="48415">MLLLALLLLGCNGKPNDGDGSKTCPSTCQYGCLPDNVTCASPPANLCKNVTCLDRCEDENVLDTNGECDNATGSCTYRKSICVFGCENDTCRKAPLCPETCPFGCEPGTDVCRSAVCPDYCRYGCIPGTIQCNSEPPSSGIKNGDFEEGHTGWNVTGIAFGSAPSDGALVNSRGLYQNVPYSGYSGAYFASSYLPNMDKRAMGNITSEPFFINKKYLEFLVIGQLSGQIYVELVVNKTVVHHFEPDNPFSPFRRVVWNLSAYSGKSGVIKVVDLSNRNYIEVDDFRLVDTPSPNAGERYVDRNRNFSVIPPLNWVVGPGTQQGQLFMYGSRENNYTNQITIMSENVDAGETTESYFAKCKTGLALLLQNYSVISESNVNIGGLNAEQIDYTYVLTNITLRSREVFLVHDNVGYKISAIAAEKSFARHSDEFDACIKSFELAD</sequence>
<reference evidence="2" key="1">
    <citation type="submission" date="2020-07" db="EMBL/GenBank/DDBJ databases">
        <title>Metabolic diversity and evolutionary history of the archaeal phylum ###Micrarchaeota### uncovered from a freshwater lake metagenome.</title>
        <authorList>
            <person name="Kadnikov V.V."/>
            <person name="Savvichev A.S."/>
            <person name="Mardanov A.V."/>
            <person name="Beletsky A.V."/>
            <person name="Chupakov A.V."/>
            <person name="Kokryatskaya N.M."/>
            <person name="Pimenov N.V."/>
            <person name="Ravin N.V."/>
        </authorList>
    </citation>
    <scope>NUCLEOTIDE SEQUENCE [LARGE SCALE GENOMIC DNA]</scope>
</reference>
<dbReference type="SUPFAM" id="SSF55724">
    <property type="entry name" value="Mog1p/PsbP-like"/>
    <property type="match status" value="1"/>
</dbReference>
<dbReference type="InterPro" id="IPR016123">
    <property type="entry name" value="Mog1/PsbP_a/b/a-sand"/>
</dbReference>
<dbReference type="KEGG" id="flt:Sv326_0289"/>
<dbReference type="Proteomes" id="UP000510821">
    <property type="component" value="Chromosome"/>
</dbReference>
<organism evidence="1 2">
    <name type="scientific">Fermentimicrarchaeum limneticum</name>
    <dbReference type="NCBI Taxonomy" id="2795018"/>
    <lineage>
        <taxon>Archaea</taxon>
        <taxon>Candidatus Micrarchaeota</taxon>
        <taxon>Candidatus Fermentimicrarchaeales</taxon>
        <taxon>Candidatus Fermentimicrarchaeaceae</taxon>
        <taxon>Candidatus Fermentimicrarchaeum</taxon>
    </lineage>
</organism>
<accession>A0A7D6BUM3</accession>
<name>A0A7D6BUM3_FERL1</name>